<dbReference type="CDD" id="cd05403">
    <property type="entry name" value="NT_KNTase_like"/>
    <property type="match status" value="1"/>
</dbReference>
<evidence type="ECO:0000259" key="1">
    <source>
        <dbReference type="Pfam" id="PF18765"/>
    </source>
</evidence>
<dbReference type="HOGENOM" id="CLU_130257_1_4_7"/>
<dbReference type="InterPro" id="IPR052930">
    <property type="entry name" value="TA_antitoxin_MntA"/>
</dbReference>
<feature type="domain" description="Polymerase beta nucleotidyltransferase" evidence="1">
    <location>
        <begin position="19"/>
        <end position="105"/>
    </location>
</feature>
<dbReference type="Gene3D" id="3.30.460.10">
    <property type="entry name" value="Beta Polymerase, domain 2"/>
    <property type="match status" value="1"/>
</dbReference>
<organism evidence="2 3">
    <name type="scientific">Candidatus Entotheonella gemina</name>
    <dbReference type="NCBI Taxonomy" id="1429439"/>
    <lineage>
        <taxon>Bacteria</taxon>
        <taxon>Pseudomonadati</taxon>
        <taxon>Nitrospinota/Tectimicrobiota group</taxon>
        <taxon>Candidatus Tectimicrobiota</taxon>
        <taxon>Candidatus Entotheonellia</taxon>
        <taxon>Candidatus Entotheonellales</taxon>
        <taxon>Candidatus Entotheonellaceae</taxon>
        <taxon>Candidatus Entotheonella</taxon>
    </lineage>
</organism>
<comment type="caution">
    <text evidence="2">The sequence shown here is derived from an EMBL/GenBank/DDBJ whole genome shotgun (WGS) entry which is preliminary data.</text>
</comment>
<dbReference type="PANTHER" id="PTHR43852:SF3">
    <property type="entry name" value="NUCLEOTIDYLTRANSFERASE"/>
    <property type="match status" value="1"/>
</dbReference>
<keyword evidence="3" id="KW-1185">Reference proteome</keyword>
<dbReference type="EMBL" id="AZHX01000438">
    <property type="protein sequence ID" value="ETX07496.1"/>
    <property type="molecule type" value="Genomic_DNA"/>
</dbReference>
<accession>W4MC51</accession>
<reference evidence="2 3" key="1">
    <citation type="journal article" date="2014" name="Nature">
        <title>An environmental bacterial taxon with a large and distinct metabolic repertoire.</title>
        <authorList>
            <person name="Wilson M.C."/>
            <person name="Mori T."/>
            <person name="Ruckert C."/>
            <person name="Uria A.R."/>
            <person name="Helf M.J."/>
            <person name="Takada K."/>
            <person name="Gernert C."/>
            <person name="Steffens U.A."/>
            <person name="Heycke N."/>
            <person name="Schmitt S."/>
            <person name="Rinke C."/>
            <person name="Helfrich E.J."/>
            <person name="Brachmann A.O."/>
            <person name="Gurgui C."/>
            <person name="Wakimoto T."/>
            <person name="Kracht M."/>
            <person name="Crusemann M."/>
            <person name="Hentschel U."/>
            <person name="Abe I."/>
            <person name="Matsunaga S."/>
            <person name="Kalinowski J."/>
            <person name="Takeyama H."/>
            <person name="Piel J."/>
        </authorList>
    </citation>
    <scope>NUCLEOTIDE SEQUENCE [LARGE SCALE GENOMIC DNA]</scope>
    <source>
        <strain evidence="3">TSY2</strain>
    </source>
</reference>
<dbReference type="PANTHER" id="PTHR43852">
    <property type="entry name" value="NUCLEOTIDYLTRANSFERASE"/>
    <property type="match status" value="1"/>
</dbReference>
<evidence type="ECO:0000313" key="3">
    <source>
        <dbReference type="Proteomes" id="UP000019140"/>
    </source>
</evidence>
<dbReference type="Proteomes" id="UP000019140">
    <property type="component" value="Unassembled WGS sequence"/>
</dbReference>
<dbReference type="AlphaFoldDB" id="W4MC51"/>
<protein>
    <recommendedName>
        <fullName evidence="1">Polymerase beta nucleotidyltransferase domain-containing protein</fullName>
    </recommendedName>
</protein>
<gene>
    <name evidence="2" type="ORF">ETSY2_10855</name>
</gene>
<proteinExistence type="predicted"/>
<dbReference type="SUPFAM" id="SSF81301">
    <property type="entry name" value="Nucleotidyltransferase"/>
    <property type="match status" value="1"/>
</dbReference>
<dbReference type="InterPro" id="IPR041633">
    <property type="entry name" value="Polbeta"/>
</dbReference>
<dbReference type="NCBIfam" id="NF047752">
    <property type="entry name" value="MntA_antitoxin"/>
    <property type="match status" value="1"/>
</dbReference>
<dbReference type="Pfam" id="PF18765">
    <property type="entry name" value="Polbeta"/>
    <property type="match status" value="1"/>
</dbReference>
<evidence type="ECO:0000313" key="2">
    <source>
        <dbReference type="EMBL" id="ETX07496.1"/>
    </source>
</evidence>
<dbReference type="InterPro" id="IPR043519">
    <property type="entry name" value="NT_sf"/>
</dbReference>
<name>W4MC51_9BACT</name>
<sequence length="139" mass="15750">MNSDLSHETLIHRLQTFFVHNHEGIVCAYLYGSVARGEAHRDSDIDIAVLYVEEPPPTLDGLGLDLGSALEQYVGQPVDVAVLNRAPVDLVHRVLRDGQLLCDHNPSARIRFEVQARNAYFDLLPYLRQYRRVTRSSKP</sequence>